<dbReference type="InParanoid" id="B7FQY3"/>
<dbReference type="InterPro" id="IPR003959">
    <property type="entry name" value="ATPase_AAA_core"/>
</dbReference>
<dbReference type="GO" id="GO:0005524">
    <property type="term" value="F:ATP binding"/>
    <property type="evidence" value="ECO:0007669"/>
    <property type="project" value="UniProtKB-KW"/>
</dbReference>
<protein>
    <recommendedName>
        <fullName evidence="2">AAA+ ATPase domain-containing protein</fullName>
    </recommendedName>
</protein>
<comment type="similarity">
    <text evidence="1">Belongs to the AAA ATPase family.</text>
</comment>
<feature type="non-terminal residue" evidence="3">
    <location>
        <position position="165"/>
    </location>
</feature>
<keyword evidence="1" id="KW-0067">ATP-binding</keyword>
<feature type="domain" description="AAA+ ATPase" evidence="2">
    <location>
        <begin position="17"/>
        <end position="157"/>
    </location>
</feature>
<dbReference type="FunFam" id="3.40.50.300:FF:001921">
    <property type="entry name" value="AAA ATPase domain-containing protein"/>
    <property type="match status" value="1"/>
</dbReference>
<dbReference type="PROSITE" id="PS00674">
    <property type="entry name" value="AAA"/>
    <property type="match status" value="1"/>
</dbReference>
<dbReference type="Gene3D" id="3.40.50.300">
    <property type="entry name" value="P-loop containing nucleotide triphosphate hydrolases"/>
    <property type="match status" value="1"/>
</dbReference>
<proteinExistence type="inferred from homology"/>
<name>B7FQY3_PHATC</name>
<evidence type="ECO:0000256" key="1">
    <source>
        <dbReference type="RuleBase" id="RU003651"/>
    </source>
</evidence>
<dbReference type="GO" id="GO:0016887">
    <property type="term" value="F:ATP hydrolysis activity"/>
    <property type="evidence" value="ECO:0007669"/>
    <property type="project" value="InterPro"/>
</dbReference>
<evidence type="ECO:0000313" key="4">
    <source>
        <dbReference type="Proteomes" id="UP000000759"/>
    </source>
</evidence>
<reference evidence="3 4" key="1">
    <citation type="journal article" date="2008" name="Nature">
        <title>The Phaeodactylum genome reveals the evolutionary history of diatom genomes.</title>
        <authorList>
            <person name="Bowler C."/>
            <person name="Allen A.E."/>
            <person name="Badger J.H."/>
            <person name="Grimwood J."/>
            <person name="Jabbari K."/>
            <person name="Kuo A."/>
            <person name="Maheswari U."/>
            <person name="Martens C."/>
            <person name="Maumus F."/>
            <person name="Otillar R.P."/>
            <person name="Rayko E."/>
            <person name="Salamov A."/>
            <person name="Vandepoele K."/>
            <person name="Beszteri B."/>
            <person name="Gruber A."/>
            <person name="Heijde M."/>
            <person name="Katinka M."/>
            <person name="Mock T."/>
            <person name="Valentin K."/>
            <person name="Verret F."/>
            <person name="Berges J.A."/>
            <person name="Brownlee C."/>
            <person name="Cadoret J.P."/>
            <person name="Chiovitti A."/>
            <person name="Choi C.J."/>
            <person name="Coesel S."/>
            <person name="De Martino A."/>
            <person name="Detter J.C."/>
            <person name="Durkin C."/>
            <person name="Falciatore A."/>
            <person name="Fournet J."/>
            <person name="Haruta M."/>
            <person name="Huysman M.J."/>
            <person name="Jenkins B.D."/>
            <person name="Jiroutova K."/>
            <person name="Jorgensen R.E."/>
            <person name="Joubert Y."/>
            <person name="Kaplan A."/>
            <person name="Kroger N."/>
            <person name="Kroth P.G."/>
            <person name="La Roche J."/>
            <person name="Lindquist E."/>
            <person name="Lommer M."/>
            <person name="Martin-Jezequel V."/>
            <person name="Lopez P.J."/>
            <person name="Lucas S."/>
            <person name="Mangogna M."/>
            <person name="McGinnis K."/>
            <person name="Medlin L.K."/>
            <person name="Montsant A."/>
            <person name="Oudot-Le Secq M.P."/>
            <person name="Napoli C."/>
            <person name="Obornik M."/>
            <person name="Parker M.S."/>
            <person name="Petit J.L."/>
            <person name="Porcel B.M."/>
            <person name="Poulsen N."/>
            <person name="Robison M."/>
            <person name="Rychlewski L."/>
            <person name="Rynearson T.A."/>
            <person name="Schmutz J."/>
            <person name="Shapiro H."/>
            <person name="Siaut M."/>
            <person name="Stanley M."/>
            <person name="Sussman M.R."/>
            <person name="Taylor A.R."/>
            <person name="Vardi A."/>
            <person name="von Dassow P."/>
            <person name="Vyverman W."/>
            <person name="Willis A."/>
            <person name="Wyrwicz L.S."/>
            <person name="Rokhsar D.S."/>
            <person name="Weissenbach J."/>
            <person name="Armbrust E.V."/>
            <person name="Green B.R."/>
            <person name="Van de Peer Y."/>
            <person name="Grigoriev I.V."/>
        </authorList>
    </citation>
    <scope>NUCLEOTIDE SEQUENCE [LARGE SCALE GENOMIC DNA]</scope>
    <source>
        <strain evidence="3 4">CCAP 1055/1</strain>
    </source>
</reference>
<dbReference type="Gene3D" id="1.10.8.60">
    <property type="match status" value="1"/>
</dbReference>
<keyword evidence="1" id="KW-0547">Nucleotide-binding</keyword>
<dbReference type="InterPro" id="IPR027417">
    <property type="entry name" value="P-loop_NTPase"/>
</dbReference>
<accession>B7FQY3</accession>
<dbReference type="STRING" id="556484.B7FQY3"/>
<reference evidence="4" key="2">
    <citation type="submission" date="2008-08" db="EMBL/GenBank/DDBJ databases">
        <authorList>
            <consortium name="Diatom Consortium"/>
            <person name="Grigoriev I."/>
            <person name="Grimwood J."/>
            <person name="Kuo A."/>
            <person name="Otillar R.P."/>
            <person name="Salamov A."/>
            <person name="Detter J.C."/>
            <person name="Lindquist E."/>
            <person name="Shapiro H."/>
            <person name="Lucas S."/>
            <person name="Glavina del Rio T."/>
            <person name="Pitluck S."/>
            <person name="Rokhsar D."/>
            <person name="Bowler C."/>
        </authorList>
    </citation>
    <scope>GENOME REANNOTATION</scope>
    <source>
        <strain evidence="4">CCAP 1055/1</strain>
    </source>
</reference>
<dbReference type="PANTHER" id="PTHR23077:SF117">
    <property type="entry name" value="AAA+ ATPASE DOMAIN-CONTAINING PROTEIN"/>
    <property type="match status" value="1"/>
</dbReference>
<dbReference type="Pfam" id="PF00004">
    <property type="entry name" value="AAA"/>
    <property type="match status" value="1"/>
</dbReference>
<dbReference type="KEGG" id="pti:PHATRDRAFT_8754"/>
<dbReference type="PANTHER" id="PTHR23077">
    <property type="entry name" value="AAA-FAMILY ATPASE"/>
    <property type="match status" value="1"/>
</dbReference>
<dbReference type="Proteomes" id="UP000000759">
    <property type="component" value="Chromosome 1"/>
</dbReference>
<gene>
    <name evidence="3" type="ORF">PHATRDRAFT_8754</name>
</gene>
<dbReference type="RefSeq" id="XP_002176948.1">
    <property type="nucleotide sequence ID" value="XM_002176912.1"/>
</dbReference>
<dbReference type="SUPFAM" id="SSF52540">
    <property type="entry name" value="P-loop containing nucleoside triphosphate hydrolases"/>
    <property type="match status" value="1"/>
</dbReference>
<dbReference type="GeneID" id="7196934"/>
<evidence type="ECO:0000313" key="3">
    <source>
        <dbReference type="EMBL" id="EEC51411.1"/>
    </source>
</evidence>
<evidence type="ECO:0000259" key="2">
    <source>
        <dbReference type="SMART" id="SM00382"/>
    </source>
</evidence>
<dbReference type="PaxDb" id="2850-Phatr8754"/>
<sequence>MSTEFQGEKALLSTISIPSGVLFYGPPGCGKTMAALCLGSSLSLPMINVRAANVLDKWLGGSEAAIRSLFSRARSAAPCILFFDEIDAIASNRGTDGESVDVMSRLLSTLLNELDGVNSEGQANVLVVACTNRIDDLDAALIRPGRLAEHICLQPPDENDAREIL</sequence>
<dbReference type="AlphaFoldDB" id="B7FQY3"/>
<dbReference type="eggNOG" id="KOG0730">
    <property type="taxonomic scope" value="Eukaryota"/>
</dbReference>
<dbReference type="SMART" id="SM00382">
    <property type="entry name" value="AAA"/>
    <property type="match status" value="1"/>
</dbReference>
<dbReference type="OrthoDB" id="5421at2759"/>
<keyword evidence="4" id="KW-1185">Reference proteome</keyword>
<dbReference type="HOGENOM" id="CLU_378788_0_0_1"/>
<dbReference type="EMBL" id="CM000605">
    <property type="protein sequence ID" value="EEC51411.1"/>
    <property type="molecule type" value="Genomic_DNA"/>
</dbReference>
<organism evidence="3 4">
    <name type="scientific">Phaeodactylum tricornutum (strain CCAP 1055/1)</name>
    <dbReference type="NCBI Taxonomy" id="556484"/>
    <lineage>
        <taxon>Eukaryota</taxon>
        <taxon>Sar</taxon>
        <taxon>Stramenopiles</taxon>
        <taxon>Ochrophyta</taxon>
        <taxon>Bacillariophyta</taxon>
        <taxon>Bacillariophyceae</taxon>
        <taxon>Bacillariophycidae</taxon>
        <taxon>Naviculales</taxon>
        <taxon>Phaeodactylaceae</taxon>
        <taxon>Phaeodactylum</taxon>
    </lineage>
</organism>
<dbReference type="InterPro" id="IPR050168">
    <property type="entry name" value="AAA_ATPase_domain"/>
</dbReference>
<dbReference type="InterPro" id="IPR003960">
    <property type="entry name" value="ATPase_AAA_CS"/>
</dbReference>
<dbReference type="InterPro" id="IPR003593">
    <property type="entry name" value="AAA+_ATPase"/>
</dbReference>